<dbReference type="AlphaFoldDB" id="A0A543FT15"/>
<dbReference type="Gene3D" id="3.10.580.10">
    <property type="entry name" value="CBS-domain"/>
    <property type="match status" value="1"/>
</dbReference>
<dbReference type="SUPFAM" id="SSF54631">
    <property type="entry name" value="CBS-domain pair"/>
    <property type="match status" value="1"/>
</dbReference>
<keyword evidence="1 2" id="KW-0129">CBS domain</keyword>
<evidence type="ECO:0000259" key="4">
    <source>
        <dbReference type="PROSITE" id="PS51371"/>
    </source>
</evidence>
<comment type="caution">
    <text evidence="5">The sequence shown here is derived from an EMBL/GenBank/DDBJ whole genome shotgun (WGS) entry which is preliminary data.</text>
</comment>
<evidence type="ECO:0000313" key="6">
    <source>
        <dbReference type="Proteomes" id="UP000319818"/>
    </source>
</evidence>
<evidence type="ECO:0000256" key="1">
    <source>
        <dbReference type="ARBA" id="ARBA00023122"/>
    </source>
</evidence>
<dbReference type="Proteomes" id="UP000319818">
    <property type="component" value="Unassembled WGS sequence"/>
</dbReference>
<feature type="compositionally biased region" description="Polar residues" evidence="3">
    <location>
        <begin position="1"/>
        <end position="10"/>
    </location>
</feature>
<dbReference type="SMART" id="SM00116">
    <property type="entry name" value="CBS"/>
    <property type="match status" value="2"/>
</dbReference>
<dbReference type="Pfam" id="PF00571">
    <property type="entry name" value="CBS"/>
    <property type="match status" value="2"/>
</dbReference>
<dbReference type="PANTHER" id="PTHR43080:SF2">
    <property type="entry name" value="CBS DOMAIN-CONTAINING PROTEIN"/>
    <property type="match status" value="1"/>
</dbReference>
<sequence>MSTRSPSPVETATAHLSRRRTVGQVMRPPATIEPEAHLAAAAYMIEHLHDPALVVVDDDTREPVAMITAAEITRAVAHGRSPEDTRVSQVVTAKPVTVRADAVAEDAARLMLSHGIRHLPVVEGRRLVGMVELADLCRMSFAP</sequence>
<dbReference type="PROSITE" id="PS51371">
    <property type="entry name" value="CBS"/>
    <property type="match status" value="2"/>
</dbReference>
<keyword evidence="6" id="KW-1185">Reference proteome</keyword>
<name>A0A543FT15_9PSEU</name>
<evidence type="ECO:0000256" key="2">
    <source>
        <dbReference type="PROSITE-ProRule" id="PRU00703"/>
    </source>
</evidence>
<dbReference type="InterPro" id="IPR000644">
    <property type="entry name" value="CBS_dom"/>
</dbReference>
<evidence type="ECO:0000313" key="5">
    <source>
        <dbReference type="EMBL" id="TQM36933.1"/>
    </source>
</evidence>
<reference evidence="5 6" key="1">
    <citation type="submission" date="2019-06" db="EMBL/GenBank/DDBJ databases">
        <title>Sequencing the genomes of 1000 actinobacteria strains.</title>
        <authorList>
            <person name="Klenk H.-P."/>
        </authorList>
    </citation>
    <scope>NUCLEOTIDE SEQUENCE [LARGE SCALE GENOMIC DNA]</scope>
    <source>
        <strain evidence="5 6">DSM 45511</strain>
    </source>
</reference>
<feature type="domain" description="CBS" evidence="4">
    <location>
        <begin position="25"/>
        <end position="83"/>
    </location>
</feature>
<dbReference type="InterPro" id="IPR051257">
    <property type="entry name" value="Diverse_CBS-Domain"/>
</dbReference>
<dbReference type="PANTHER" id="PTHR43080">
    <property type="entry name" value="CBS DOMAIN-CONTAINING PROTEIN CBSX3, MITOCHONDRIAL"/>
    <property type="match status" value="1"/>
</dbReference>
<accession>A0A543FT15</accession>
<gene>
    <name evidence="5" type="ORF">FB388_4126</name>
</gene>
<proteinExistence type="predicted"/>
<evidence type="ECO:0000256" key="3">
    <source>
        <dbReference type="SAM" id="MobiDB-lite"/>
    </source>
</evidence>
<organism evidence="5 6">
    <name type="scientific">Pseudonocardia cypriaca</name>
    <dbReference type="NCBI Taxonomy" id="882449"/>
    <lineage>
        <taxon>Bacteria</taxon>
        <taxon>Bacillati</taxon>
        <taxon>Actinomycetota</taxon>
        <taxon>Actinomycetes</taxon>
        <taxon>Pseudonocardiales</taxon>
        <taxon>Pseudonocardiaceae</taxon>
        <taxon>Pseudonocardia</taxon>
    </lineage>
</organism>
<dbReference type="EMBL" id="VFPH01000002">
    <property type="protein sequence ID" value="TQM36933.1"/>
    <property type="molecule type" value="Genomic_DNA"/>
</dbReference>
<dbReference type="InterPro" id="IPR046342">
    <property type="entry name" value="CBS_dom_sf"/>
</dbReference>
<protein>
    <submittedName>
        <fullName evidence="5">CBS domain protein</fullName>
    </submittedName>
</protein>
<feature type="domain" description="CBS" evidence="4">
    <location>
        <begin position="91"/>
        <end position="143"/>
    </location>
</feature>
<feature type="region of interest" description="Disordered" evidence="3">
    <location>
        <begin position="1"/>
        <end position="23"/>
    </location>
</feature>